<feature type="domain" description="SusD-like N-terminal" evidence="7">
    <location>
        <begin position="89"/>
        <end position="218"/>
    </location>
</feature>
<organism evidence="8 9">
    <name type="scientific">Sinomicrobium oceani</name>
    <dbReference type="NCBI Taxonomy" id="1150368"/>
    <lineage>
        <taxon>Bacteria</taxon>
        <taxon>Pseudomonadati</taxon>
        <taxon>Bacteroidota</taxon>
        <taxon>Flavobacteriia</taxon>
        <taxon>Flavobacteriales</taxon>
        <taxon>Flavobacteriaceae</taxon>
        <taxon>Sinomicrobium</taxon>
    </lineage>
</organism>
<proteinExistence type="inferred from homology"/>
<dbReference type="AlphaFoldDB" id="A0A1K1QHP8"/>
<dbReference type="OrthoDB" id="5694214at2"/>
<name>A0A1K1QHP8_9FLAO</name>
<dbReference type="STRING" id="1150368.SAMN02927921_02558"/>
<dbReference type="Gene3D" id="1.25.40.390">
    <property type="match status" value="1"/>
</dbReference>
<reference evidence="8 9" key="1">
    <citation type="submission" date="2016-11" db="EMBL/GenBank/DDBJ databases">
        <authorList>
            <person name="Jaros S."/>
            <person name="Januszkiewicz K."/>
            <person name="Wedrychowicz H."/>
        </authorList>
    </citation>
    <scope>NUCLEOTIDE SEQUENCE [LARGE SCALE GENOMIC DNA]</scope>
    <source>
        <strain evidence="8 9">CGMCC 1.12145</strain>
    </source>
</reference>
<dbReference type="SUPFAM" id="SSF48452">
    <property type="entry name" value="TPR-like"/>
    <property type="match status" value="1"/>
</dbReference>
<dbReference type="Pfam" id="PF07980">
    <property type="entry name" value="SusD_RagB"/>
    <property type="match status" value="1"/>
</dbReference>
<dbReference type="Pfam" id="PF14322">
    <property type="entry name" value="SusD-like_3"/>
    <property type="match status" value="1"/>
</dbReference>
<accession>A0A1K1QHP8</accession>
<evidence type="ECO:0000256" key="4">
    <source>
        <dbReference type="ARBA" id="ARBA00023136"/>
    </source>
</evidence>
<evidence type="ECO:0000313" key="8">
    <source>
        <dbReference type="EMBL" id="SFW59201.1"/>
    </source>
</evidence>
<dbReference type="InterPro" id="IPR033985">
    <property type="entry name" value="SusD-like_N"/>
</dbReference>
<dbReference type="GO" id="GO:0009279">
    <property type="term" value="C:cell outer membrane"/>
    <property type="evidence" value="ECO:0007669"/>
    <property type="project" value="UniProtKB-SubCell"/>
</dbReference>
<keyword evidence="5" id="KW-0998">Cell outer membrane</keyword>
<evidence type="ECO:0000256" key="1">
    <source>
        <dbReference type="ARBA" id="ARBA00004442"/>
    </source>
</evidence>
<evidence type="ECO:0000313" key="9">
    <source>
        <dbReference type="Proteomes" id="UP000182248"/>
    </source>
</evidence>
<dbReference type="PROSITE" id="PS51257">
    <property type="entry name" value="PROKAR_LIPOPROTEIN"/>
    <property type="match status" value="1"/>
</dbReference>
<evidence type="ECO:0000259" key="7">
    <source>
        <dbReference type="Pfam" id="PF14322"/>
    </source>
</evidence>
<dbReference type="Proteomes" id="UP000182248">
    <property type="component" value="Unassembled WGS sequence"/>
</dbReference>
<dbReference type="InterPro" id="IPR011990">
    <property type="entry name" value="TPR-like_helical_dom_sf"/>
</dbReference>
<keyword evidence="4" id="KW-0472">Membrane</keyword>
<dbReference type="EMBL" id="FPJE01000013">
    <property type="protein sequence ID" value="SFW59201.1"/>
    <property type="molecule type" value="Genomic_DNA"/>
</dbReference>
<dbReference type="RefSeq" id="WP_072317774.1">
    <property type="nucleotide sequence ID" value="NZ_FPJE01000013.1"/>
</dbReference>
<gene>
    <name evidence="8" type="ORF">SAMN02927921_02558</name>
</gene>
<dbReference type="InterPro" id="IPR012944">
    <property type="entry name" value="SusD_RagB_dom"/>
</dbReference>
<feature type="domain" description="RagB/SusD" evidence="6">
    <location>
        <begin position="331"/>
        <end position="458"/>
    </location>
</feature>
<evidence type="ECO:0000256" key="2">
    <source>
        <dbReference type="ARBA" id="ARBA00006275"/>
    </source>
</evidence>
<comment type="similarity">
    <text evidence="2">Belongs to the SusD family.</text>
</comment>
<keyword evidence="3" id="KW-0732">Signal</keyword>
<keyword evidence="9" id="KW-1185">Reference proteome</keyword>
<evidence type="ECO:0000256" key="5">
    <source>
        <dbReference type="ARBA" id="ARBA00023237"/>
    </source>
</evidence>
<evidence type="ECO:0000256" key="3">
    <source>
        <dbReference type="ARBA" id="ARBA00022729"/>
    </source>
</evidence>
<dbReference type="CDD" id="cd08977">
    <property type="entry name" value="SusD"/>
    <property type="match status" value="1"/>
</dbReference>
<evidence type="ECO:0000259" key="6">
    <source>
        <dbReference type="Pfam" id="PF07980"/>
    </source>
</evidence>
<protein>
    <submittedName>
        <fullName evidence="8">Starch-binding associating with outer membrane</fullName>
    </submittedName>
</protein>
<sequence length="460" mass="51688">MKTIKILIVFAMSVSIAGCDDKLDLAPESQRSSGNFYQTPTDFEQAILGAYSSLRGEFGDIVLYGDIRSDNTKPFISGSVTTRADFDNFSILPANGAIESRWNNSYNAISRVNAILDRIDAIEMEEPTKNRIKGEALFIRALVYFNLVRIYGNVPLVLHEIQGPEALEFPQSNPAEIYIQIVEDLDRAVEFLPVELQGADVGRTTSTAANALLGRVYLTTGNFEEAETALRKVTALEGSVVDLLEHYADVFDITNEYNKEIIFAVRWTNDGVNGNGFNFAYTYINEPDNRATTDLYNAYEADDVRREQTINATVSLTDTLIYKYGPAPSGLGESDWPVIRYSDVLLMLSESLNEQGYVPDGEAFSLLNRTRKRAGLDELTTEEVPGQTEFRLAIAQERRVEFASEGLRWFDLVRTNRYVTVMTAKGFKVEEHHNLFPIPETEILKVNNENILKQNPGYQQ</sequence>
<comment type="subcellular location">
    <subcellularLocation>
        <location evidence="1">Cell outer membrane</location>
    </subcellularLocation>
</comment>